<sequence>MSDRPTSVIVAGARTPMGRLLGSLKGFSGADLGGFAIKGALEKAGVSPEQVDYVIMGQVLQAGAGQIPARQAAVKAGIPMSVPALTINKVCLSGINAIAMADQMIRAGEYDIVVAGGQESMTNAPHLLEKSREGYKYGDVTVRDHMAYDGLWDAFTDQAMGALTETANTGDVAFTREEQDEFSARSHQLAAKAWKDGLFDDEVVPVAIPQRKGDPIEFKSDEGIRADTTADSLGKLRPAFAKDGTITAGSASQISDGAAAVVVMSRAKAEELGLSWIAEIGAHGVVAGPDSCLQQQPAMAIEKACAKEGISPADLDLVEINEAFAAVGLASAKMLGLDLDKINVNGGAIALGHPIGMSGARIALHLALELKRRGGGLGAAALCGGGGQGDALIVRVPKQNG</sequence>
<evidence type="ECO:0000256" key="8">
    <source>
        <dbReference type="RuleBase" id="RU003557"/>
    </source>
</evidence>
<feature type="domain" description="Thiolase C-terminal" evidence="10">
    <location>
        <begin position="275"/>
        <end position="395"/>
    </location>
</feature>
<evidence type="ECO:0000256" key="5">
    <source>
        <dbReference type="ARBA" id="ARBA00030755"/>
    </source>
</evidence>
<name>A0A1H9UE22_9MICO</name>
<dbReference type="STRING" id="587636.SAMN05216199_1865"/>
<dbReference type="InterPro" id="IPR016039">
    <property type="entry name" value="Thiolase-like"/>
</dbReference>
<protein>
    <recommendedName>
        <fullName evidence="6">Probable acetyl-CoA acetyltransferase</fullName>
        <ecNumber evidence="2">2.3.1.9</ecNumber>
    </recommendedName>
    <alternativeName>
        <fullName evidence="5">Acetoacetyl-CoA thiolase</fullName>
    </alternativeName>
</protein>
<evidence type="ECO:0000256" key="6">
    <source>
        <dbReference type="ARBA" id="ARBA00040529"/>
    </source>
</evidence>
<dbReference type="InterPro" id="IPR020616">
    <property type="entry name" value="Thiolase_N"/>
</dbReference>
<dbReference type="Gene3D" id="3.40.47.10">
    <property type="match status" value="2"/>
</dbReference>
<dbReference type="PROSITE" id="PS00737">
    <property type="entry name" value="THIOLASE_2"/>
    <property type="match status" value="1"/>
</dbReference>
<evidence type="ECO:0000256" key="7">
    <source>
        <dbReference type="PIRSR" id="PIRSR000429-1"/>
    </source>
</evidence>
<dbReference type="Proteomes" id="UP000199019">
    <property type="component" value="Unassembled WGS sequence"/>
</dbReference>
<dbReference type="Pfam" id="PF02803">
    <property type="entry name" value="Thiolase_C"/>
    <property type="match status" value="1"/>
</dbReference>
<dbReference type="PANTHER" id="PTHR18919:SF107">
    <property type="entry name" value="ACETYL-COA ACETYLTRANSFERASE, CYTOSOLIC"/>
    <property type="match status" value="1"/>
</dbReference>
<dbReference type="OrthoDB" id="9764638at2"/>
<dbReference type="PIRSF" id="PIRSF000429">
    <property type="entry name" value="Ac-CoA_Ac_transf"/>
    <property type="match status" value="1"/>
</dbReference>
<comment type="similarity">
    <text evidence="1 8">Belongs to the thiolase-like superfamily. Thiolase family.</text>
</comment>
<evidence type="ECO:0000256" key="2">
    <source>
        <dbReference type="ARBA" id="ARBA00012705"/>
    </source>
</evidence>
<feature type="domain" description="Thiolase N-terminal" evidence="9">
    <location>
        <begin position="8"/>
        <end position="266"/>
    </location>
</feature>
<feature type="active site" description="Proton acceptor" evidence="7">
    <location>
        <position position="353"/>
    </location>
</feature>
<dbReference type="NCBIfam" id="TIGR01930">
    <property type="entry name" value="AcCoA-C-Actrans"/>
    <property type="match status" value="1"/>
</dbReference>
<dbReference type="InterPro" id="IPR020613">
    <property type="entry name" value="Thiolase_CS"/>
</dbReference>
<organism evidence="11 12">
    <name type="scientific">Pedococcus cremeus</name>
    <dbReference type="NCBI Taxonomy" id="587636"/>
    <lineage>
        <taxon>Bacteria</taxon>
        <taxon>Bacillati</taxon>
        <taxon>Actinomycetota</taxon>
        <taxon>Actinomycetes</taxon>
        <taxon>Micrococcales</taxon>
        <taxon>Intrasporangiaceae</taxon>
        <taxon>Pedococcus</taxon>
    </lineage>
</organism>
<dbReference type="Pfam" id="PF00108">
    <property type="entry name" value="Thiolase_N"/>
    <property type="match status" value="1"/>
</dbReference>
<dbReference type="RefSeq" id="WP_091757501.1">
    <property type="nucleotide sequence ID" value="NZ_FOHB01000003.1"/>
</dbReference>
<dbReference type="EC" id="2.3.1.9" evidence="2"/>
<accession>A0A1H9UE22</accession>
<evidence type="ECO:0000313" key="12">
    <source>
        <dbReference type="Proteomes" id="UP000199019"/>
    </source>
</evidence>
<proteinExistence type="inferred from homology"/>
<evidence type="ECO:0000313" key="11">
    <source>
        <dbReference type="EMBL" id="SES07417.1"/>
    </source>
</evidence>
<evidence type="ECO:0000259" key="10">
    <source>
        <dbReference type="Pfam" id="PF02803"/>
    </source>
</evidence>
<dbReference type="InterPro" id="IPR002155">
    <property type="entry name" value="Thiolase"/>
</dbReference>
<keyword evidence="12" id="KW-1185">Reference proteome</keyword>
<dbReference type="InterPro" id="IPR020610">
    <property type="entry name" value="Thiolase_AS"/>
</dbReference>
<dbReference type="InterPro" id="IPR020617">
    <property type="entry name" value="Thiolase_C"/>
</dbReference>
<dbReference type="EMBL" id="FOHB01000003">
    <property type="protein sequence ID" value="SES07417.1"/>
    <property type="molecule type" value="Genomic_DNA"/>
</dbReference>
<evidence type="ECO:0000256" key="1">
    <source>
        <dbReference type="ARBA" id="ARBA00010982"/>
    </source>
</evidence>
<gene>
    <name evidence="11" type="ORF">SAMN05216199_1865</name>
</gene>
<dbReference type="SUPFAM" id="SSF53901">
    <property type="entry name" value="Thiolase-like"/>
    <property type="match status" value="2"/>
</dbReference>
<dbReference type="PANTHER" id="PTHR18919">
    <property type="entry name" value="ACETYL-COA C-ACYLTRANSFERASE"/>
    <property type="match status" value="1"/>
</dbReference>
<dbReference type="PROSITE" id="PS00098">
    <property type="entry name" value="THIOLASE_1"/>
    <property type="match status" value="1"/>
</dbReference>
<feature type="active site" description="Acyl-thioester intermediate" evidence="7">
    <location>
        <position position="91"/>
    </location>
</feature>
<feature type="active site" description="Proton acceptor" evidence="7">
    <location>
        <position position="383"/>
    </location>
</feature>
<evidence type="ECO:0000256" key="4">
    <source>
        <dbReference type="ARBA" id="ARBA00023315"/>
    </source>
</evidence>
<reference evidence="12" key="1">
    <citation type="submission" date="2016-10" db="EMBL/GenBank/DDBJ databases">
        <authorList>
            <person name="Varghese N."/>
            <person name="Submissions S."/>
        </authorList>
    </citation>
    <scope>NUCLEOTIDE SEQUENCE [LARGE SCALE GENOMIC DNA]</scope>
    <source>
        <strain evidence="12">CGMCC 1.6963</strain>
    </source>
</reference>
<dbReference type="CDD" id="cd00751">
    <property type="entry name" value="thiolase"/>
    <property type="match status" value="1"/>
</dbReference>
<keyword evidence="3 8" id="KW-0808">Transferase</keyword>
<dbReference type="PROSITE" id="PS00099">
    <property type="entry name" value="THIOLASE_3"/>
    <property type="match status" value="1"/>
</dbReference>
<dbReference type="AlphaFoldDB" id="A0A1H9UE22"/>
<dbReference type="GO" id="GO:0003985">
    <property type="term" value="F:acetyl-CoA C-acetyltransferase activity"/>
    <property type="evidence" value="ECO:0007669"/>
    <property type="project" value="UniProtKB-EC"/>
</dbReference>
<dbReference type="InterPro" id="IPR020615">
    <property type="entry name" value="Thiolase_acyl_enz_int_AS"/>
</dbReference>
<keyword evidence="4 8" id="KW-0012">Acyltransferase</keyword>
<evidence type="ECO:0000259" key="9">
    <source>
        <dbReference type="Pfam" id="PF00108"/>
    </source>
</evidence>
<evidence type="ECO:0000256" key="3">
    <source>
        <dbReference type="ARBA" id="ARBA00022679"/>
    </source>
</evidence>